<proteinExistence type="predicted"/>
<name>A0A699HKW2_TANCI</name>
<dbReference type="GO" id="GO:0016740">
    <property type="term" value="F:transferase activity"/>
    <property type="evidence" value="ECO:0007669"/>
    <property type="project" value="UniProtKB-KW"/>
</dbReference>
<keyword evidence="1" id="KW-0808">Transferase</keyword>
<accession>A0A699HKW2</accession>
<dbReference type="EMBL" id="BKCJ010165314">
    <property type="protein sequence ID" value="GEY27621.1"/>
    <property type="molecule type" value="Genomic_DNA"/>
</dbReference>
<dbReference type="AlphaFoldDB" id="A0A699HKW2"/>
<sequence length="215" mass="23651">MVIELANEVRKVLGITGLGIPKENISATTRLTGPSLKPKSPMSPLGSEVAELQVVHGPEHGPHLCYGGRLGSKLCVDRYGVKHLGLQDVLWTIFYRIDTIWIMCRLITSSDPKFGNVVGILGFGEKNCVFCELLKNWGKECGYSSYLLLVPISLVRDEDELTLVFKKMASLLVFPKGAYTMFEPWNLISSSMGGITPILVPECATTFSSVMRIKA</sequence>
<gene>
    <name evidence="1" type="ORF">Tci_399595</name>
</gene>
<organism evidence="1">
    <name type="scientific">Tanacetum cinerariifolium</name>
    <name type="common">Dalmatian daisy</name>
    <name type="synonym">Chrysanthemum cinerariifolium</name>
    <dbReference type="NCBI Taxonomy" id="118510"/>
    <lineage>
        <taxon>Eukaryota</taxon>
        <taxon>Viridiplantae</taxon>
        <taxon>Streptophyta</taxon>
        <taxon>Embryophyta</taxon>
        <taxon>Tracheophyta</taxon>
        <taxon>Spermatophyta</taxon>
        <taxon>Magnoliopsida</taxon>
        <taxon>eudicotyledons</taxon>
        <taxon>Gunneridae</taxon>
        <taxon>Pentapetalae</taxon>
        <taxon>asterids</taxon>
        <taxon>campanulids</taxon>
        <taxon>Asterales</taxon>
        <taxon>Asteraceae</taxon>
        <taxon>Asteroideae</taxon>
        <taxon>Anthemideae</taxon>
        <taxon>Anthemidinae</taxon>
        <taxon>Tanacetum</taxon>
    </lineage>
</organism>
<protein>
    <submittedName>
        <fullName evidence="1">Gamma-glutamylcyclotransferase 2-1-like</fullName>
    </submittedName>
</protein>
<evidence type="ECO:0000313" key="1">
    <source>
        <dbReference type="EMBL" id="GEY27621.1"/>
    </source>
</evidence>
<comment type="caution">
    <text evidence="1">The sequence shown here is derived from an EMBL/GenBank/DDBJ whole genome shotgun (WGS) entry which is preliminary data.</text>
</comment>
<reference evidence="1" key="1">
    <citation type="journal article" date="2019" name="Sci. Rep.">
        <title>Draft genome of Tanacetum cinerariifolium, the natural source of mosquito coil.</title>
        <authorList>
            <person name="Yamashiro T."/>
            <person name="Shiraishi A."/>
            <person name="Satake H."/>
            <person name="Nakayama K."/>
        </authorList>
    </citation>
    <scope>NUCLEOTIDE SEQUENCE</scope>
</reference>